<proteinExistence type="predicted"/>
<keyword evidence="5" id="KW-0067">ATP-binding</keyword>
<dbReference type="CDD" id="cd18604">
    <property type="entry name" value="ABC_6TM_VMR1_D2_like"/>
    <property type="match status" value="1"/>
</dbReference>
<organism evidence="12 13">
    <name type="scientific">Zalerion maritima</name>
    <dbReference type="NCBI Taxonomy" id="339359"/>
    <lineage>
        <taxon>Eukaryota</taxon>
        <taxon>Fungi</taxon>
        <taxon>Dikarya</taxon>
        <taxon>Ascomycota</taxon>
        <taxon>Pezizomycotina</taxon>
        <taxon>Sordariomycetes</taxon>
        <taxon>Lulworthiomycetidae</taxon>
        <taxon>Lulworthiales</taxon>
        <taxon>Lulworthiaceae</taxon>
        <taxon>Zalerion</taxon>
    </lineage>
</organism>
<dbReference type="FunFam" id="3.40.50.300:FF:000838">
    <property type="entry name" value="ABC multidrug transporter (Eurofung)"/>
    <property type="match status" value="1"/>
</dbReference>
<keyword evidence="13" id="KW-1185">Reference proteome</keyword>
<feature type="transmembrane region" description="Helical" evidence="9">
    <location>
        <begin position="434"/>
        <end position="454"/>
    </location>
</feature>
<dbReference type="GO" id="GO:0005524">
    <property type="term" value="F:ATP binding"/>
    <property type="evidence" value="ECO:0007669"/>
    <property type="project" value="UniProtKB-KW"/>
</dbReference>
<dbReference type="InterPro" id="IPR036640">
    <property type="entry name" value="ABC1_TM_sf"/>
</dbReference>
<feature type="transmembrane region" description="Helical" evidence="9">
    <location>
        <begin position="955"/>
        <end position="978"/>
    </location>
</feature>
<protein>
    <submittedName>
        <fullName evidence="12">P-loop containing nucleoside triphosphate hydrolase protein</fullName>
    </submittedName>
</protein>
<feature type="domain" description="ABC transporter" evidence="10">
    <location>
        <begin position="1249"/>
        <end position="1499"/>
    </location>
</feature>
<evidence type="ECO:0000313" key="13">
    <source>
        <dbReference type="Proteomes" id="UP001201980"/>
    </source>
</evidence>
<name>A0AAD5RW46_9PEZI</name>
<feature type="transmembrane region" description="Helical" evidence="9">
    <location>
        <begin position="146"/>
        <end position="167"/>
    </location>
</feature>
<evidence type="ECO:0000256" key="9">
    <source>
        <dbReference type="SAM" id="Phobius"/>
    </source>
</evidence>
<dbReference type="Gene3D" id="1.20.1560.10">
    <property type="entry name" value="ABC transporter type 1, transmembrane domain"/>
    <property type="match status" value="2"/>
</dbReference>
<dbReference type="SUPFAM" id="SSF90123">
    <property type="entry name" value="ABC transporter transmembrane region"/>
    <property type="match status" value="2"/>
</dbReference>
<feature type="domain" description="ABC transmembrane type-1" evidence="11">
    <location>
        <begin position="914"/>
        <end position="1197"/>
    </location>
</feature>
<evidence type="ECO:0000256" key="4">
    <source>
        <dbReference type="ARBA" id="ARBA00022741"/>
    </source>
</evidence>
<feature type="transmembrane region" description="Helical" evidence="9">
    <location>
        <begin position="1062"/>
        <end position="1081"/>
    </location>
</feature>
<evidence type="ECO:0000313" key="12">
    <source>
        <dbReference type="EMBL" id="KAJ2905427.1"/>
    </source>
</evidence>
<evidence type="ECO:0000256" key="6">
    <source>
        <dbReference type="ARBA" id="ARBA00022989"/>
    </source>
</evidence>
<evidence type="ECO:0000256" key="1">
    <source>
        <dbReference type="ARBA" id="ARBA00004141"/>
    </source>
</evidence>
<comment type="caution">
    <text evidence="12">The sequence shown here is derived from an EMBL/GenBank/DDBJ whole genome shotgun (WGS) entry which is preliminary data.</text>
</comment>
<dbReference type="InterPro" id="IPR003439">
    <property type="entry name" value="ABC_transporter-like_ATP-bd"/>
</dbReference>
<dbReference type="PANTHER" id="PTHR24223:SF356">
    <property type="entry name" value="ATP-BINDING CASSETTE TRANSPORTER ABC4"/>
    <property type="match status" value="1"/>
</dbReference>
<dbReference type="CDD" id="cd18596">
    <property type="entry name" value="ABC_6TM_VMR1_D1_like"/>
    <property type="match status" value="1"/>
</dbReference>
<feature type="region of interest" description="Disordered" evidence="8">
    <location>
        <begin position="1214"/>
        <end position="1235"/>
    </location>
</feature>
<dbReference type="PROSITE" id="PS00211">
    <property type="entry name" value="ABC_TRANSPORTER_1"/>
    <property type="match status" value="2"/>
</dbReference>
<keyword evidence="7 9" id="KW-0472">Membrane</keyword>
<keyword evidence="4" id="KW-0547">Nucleotide-binding</keyword>
<dbReference type="InterPro" id="IPR011527">
    <property type="entry name" value="ABC1_TM_dom"/>
</dbReference>
<dbReference type="PROSITE" id="PS50893">
    <property type="entry name" value="ABC_TRANSPORTER_2"/>
    <property type="match status" value="2"/>
</dbReference>
<feature type="transmembrane region" description="Helical" evidence="9">
    <location>
        <begin position="1145"/>
        <end position="1163"/>
    </location>
</feature>
<dbReference type="SMART" id="SM00382">
    <property type="entry name" value="AAA"/>
    <property type="match status" value="2"/>
</dbReference>
<comment type="subcellular location">
    <subcellularLocation>
        <location evidence="1">Membrane</location>
        <topology evidence="1">Multi-pass membrane protein</topology>
    </subcellularLocation>
</comment>
<dbReference type="InterPro" id="IPR003593">
    <property type="entry name" value="AAA+_ATPase"/>
</dbReference>
<feature type="transmembrane region" description="Helical" evidence="9">
    <location>
        <begin position="910"/>
        <end position="928"/>
    </location>
</feature>
<feature type="transmembrane region" description="Helical" evidence="9">
    <location>
        <begin position="294"/>
        <end position="316"/>
    </location>
</feature>
<dbReference type="Pfam" id="PF00664">
    <property type="entry name" value="ABC_membrane"/>
    <property type="match status" value="2"/>
</dbReference>
<accession>A0AAD5RW46</accession>
<evidence type="ECO:0000256" key="8">
    <source>
        <dbReference type="SAM" id="MobiDB-lite"/>
    </source>
</evidence>
<dbReference type="Gene3D" id="3.40.50.300">
    <property type="entry name" value="P-loop containing nucleotide triphosphate hydrolases"/>
    <property type="match status" value="2"/>
</dbReference>
<dbReference type="SUPFAM" id="SSF52540">
    <property type="entry name" value="P-loop containing nucleoside triphosphate hydrolases"/>
    <property type="match status" value="2"/>
</dbReference>
<dbReference type="Pfam" id="PF00005">
    <property type="entry name" value="ABC_tran"/>
    <property type="match status" value="2"/>
</dbReference>
<evidence type="ECO:0000259" key="11">
    <source>
        <dbReference type="PROSITE" id="PS50929"/>
    </source>
</evidence>
<keyword evidence="6 9" id="KW-1133">Transmembrane helix</keyword>
<evidence type="ECO:0000256" key="3">
    <source>
        <dbReference type="ARBA" id="ARBA00022692"/>
    </source>
</evidence>
<dbReference type="CDD" id="cd03250">
    <property type="entry name" value="ABCC_MRP_domain1"/>
    <property type="match status" value="1"/>
</dbReference>
<reference evidence="12" key="1">
    <citation type="submission" date="2022-07" db="EMBL/GenBank/DDBJ databases">
        <title>Draft genome sequence of Zalerion maritima ATCC 34329, a (micro)plastics degrading marine fungus.</title>
        <authorList>
            <person name="Paco A."/>
            <person name="Goncalves M.F.M."/>
            <person name="Rocha-Santos T.A.P."/>
            <person name="Alves A."/>
        </authorList>
    </citation>
    <scope>NUCLEOTIDE SEQUENCE</scope>
    <source>
        <strain evidence="12">ATCC 34329</strain>
    </source>
</reference>
<feature type="transmembrane region" description="Helical" evidence="9">
    <location>
        <begin position="336"/>
        <end position="360"/>
    </location>
</feature>
<dbReference type="InterPro" id="IPR027417">
    <property type="entry name" value="P-loop_NTPase"/>
</dbReference>
<keyword evidence="12" id="KW-0378">Hydrolase</keyword>
<dbReference type="Proteomes" id="UP001201980">
    <property type="component" value="Unassembled WGS sequence"/>
</dbReference>
<dbReference type="PROSITE" id="PS50929">
    <property type="entry name" value="ABC_TM1F"/>
    <property type="match status" value="2"/>
</dbReference>
<gene>
    <name evidence="12" type="ORF">MKZ38_005525</name>
</gene>
<dbReference type="GO" id="GO:0016887">
    <property type="term" value="F:ATP hydrolysis activity"/>
    <property type="evidence" value="ECO:0007669"/>
    <property type="project" value="InterPro"/>
</dbReference>
<dbReference type="CDD" id="cd03244">
    <property type="entry name" value="ABCC_MRP_domain2"/>
    <property type="match status" value="1"/>
</dbReference>
<evidence type="ECO:0000256" key="2">
    <source>
        <dbReference type="ARBA" id="ARBA00022448"/>
    </source>
</evidence>
<dbReference type="EMBL" id="JAKWBI020000032">
    <property type="protein sequence ID" value="KAJ2905427.1"/>
    <property type="molecule type" value="Genomic_DNA"/>
</dbReference>
<evidence type="ECO:0000259" key="10">
    <source>
        <dbReference type="PROSITE" id="PS50893"/>
    </source>
</evidence>
<feature type="domain" description="ABC transporter" evidence="10">
    <location>
        <begin position="627"/>
        <end position="850"/>
    </location>
</feature>
<dbReference type="GO" id="GO:0016020">
    <property type="term" value="C:membrane"/>
    <property type="evidence" value="ECO:0007669"/>
    <property type="project" value="UniProtKB-SubCell"/>
</dbReference>
<feature type="domain" description="ABC transmembrane type-1" evidence="11">
    <location>
        <begin position="307"/>
        <end position="601"/>
    </location>
</feature>
<sequence>MADRGEALLPPGRPPYGLASARIPILEWESCISVSAETGLFQLILTLVSFTLLLRHLCIHLSWDTNVLFPDPKSFVNFNLVPSRISPCYEITAQAVRVFGLICLSVAGTRTPWQWYNAALLGYIWALGILRLTTKNGKWRHNFLHHVNWLTVGVLVSVMSAGGPSHIAGKGFGYIGEDKVLLCGVVSIAVSIFIALNTPREWVPPSQLVLRGIGRRTSILPSVEETCSWFSYYFTYGYLDSLILGWKKTSITISALSDLPWYDDPELLLSQLYSARQRGTNTFWTVLRFTKKEISLMAAWAMISYPLQLLAPFGVYRLLACIDDRGRHGGPVSGQPWIWLLLIFLGPLGRSITFQQYLFVSTRLIVRIKAAMTQELYHKALSSMELDPHDPLLERLTPGGAKTKTAAAKSTTAAGKLANLMAADIDALWEARDIVAVVFGAPMGVLTASIGLYLMVGWPALIGIGFLAVMAPVATSLGNKISKAQRQVKAMQDARISVVDEFLSSIRAIKYFAWETIAGTKIDNIRADEQGHQWRVALLSVAIDIVTQGMQPVGLVTVLFFHTCVRGRILTPQVGFTIIGIIRKIRQDLQFCSSIVKHIAAARVSLDRLDQYFASAVPTAKYPEGPLSVENASFRRHNKAVFVLQDITIEFIQNGLNVITGPSGSGKTTLLLALLGECLTESGSVTRPADVAFASQTPWLQNESIRDNILFHSAFEEARYERVLSACCLHEDILNLPKGDNLEAGEEGAKLSGGQRARVALARALYSKAPLLLLDDIFSALDVKTAAAIWKSCFCSDLLRGRAVVLVTQVPWIFPQAGLVIALQSGRIESAEKNTDAIRAPVDIATELSGMGDGTPPDGSIAESTASTITPRTEMPKPDEEINVEAEMLATSAHNNKWSAFKYLCYFGPVWYRLLAILSTFMTVGIVINTVDRMSVWVDAERGHHDGPDFRGTGYYLGLFFASNMAGITVNGLSVLAYEYGAWSAAKRLHANFVKAVLGASLSWYSNIPIGRLVNRFSRDMSSLDTAISRRFQQSIDGVIRFLMRLLAVSAIIPMFGLPSLVASLFGAAAGYFYTSTAVVLKRLVGSSQSPIFTQFSDSISGQAVIRAREGMRERLGQKLAERLKIWARAAEANYNCNRWVSVRIDLITAIVTVFAGILATYYSTRLDLGKIGFSMNLANGLCETIIQMVRAMNDLEIEVQSFNRVSEYAALPPEEAEEESAQPAEGGYADSEDRVIPPNWPSTGKIEFRNVNIRYTSDGLDILKDINLTFNAGERVAVIGRTGSGKSTLLVTLMRFSEIVSGKILYDGVDITAIPRRKLRELVTIIPQEATLFSGTVHSNLDPTGKLPRDTLERALRSCSGIASFENDRNVMAREEPANVAQMGISLDTPVASKGENFSHGQRQVLSLCRALVRKSRLMLLDEATASMDHETDKGIQKALRDELQSGGDRTLVTVAHRLRTIVGYDRVVVMGHGKVLENGSPRELWAAQGAFWEMVKHSGEASVLKTSMGVVDKQ</sequence>
<dbReference type="GO" id="GO:0140359">
    <property type="term" value="F:ABC-type transporter activity"/>
    <property type="evidence" value="ECO:0007669"/>
    <property type="project" value="InterPro"/>
</dbReference>
<dbReference type="InterPro" id="IPR050173">
    <property type="entry name" value="ABC_transporter_C-like"/>
</dbReference>
<evidence type="ECO:0000256" key="5">
    <source>
        <dbReference type="ARBA" id="ARBA00022840"/>
    </source>
</evidence>
<feature type="transmembrane region" description="Helical" evidence="9">
    <location>
        <begin position="460"/>
        <end position="479"/>
    </location>
</feature>
<keyword evidence="2" id="KW-0813">Transport</keyword>
<evidence type="ECO:0000256" key="7">
    <source>
        <dbReference type="ARBA" id="ARBA00023136"/>
    </source>
</evidence>
<keyword evidence="3 9" id="KW-0812">Transmembrane</keyword>
<feature type="transmembrane region" description="Helical" evidence="9">
    <location>
        <begin position="115"/>
        <end position="134"/>
    </location>
</feature>
<dbReference type="PANTHER" id="PTHR24223">
    <property type="entry name" value="ATP-BINDING CASSETTE SUB-FAMILY C"/>
    <property type="match status" value="1"/>
</dbReference>
<feature type="transmembrane region" description="Helical" evidence="9">
    <location>
        <begin position="179"/>
        <end position="196"/>
    </location>
</feature>
<dbReference type="InterPro" id="IPR017871">
    <property type="entry name" value="ABC_transporter-like_CS"/>
</dbReference>